<feature type="repeat" description="WD" evidence="10">
    <location>
        <begin position="570"/>
        <end position="602"/>
    </location>
</feature>
<evidence type="ECO:0000256" key="2">
    <source>
        <dbReference type="ARBA" id="ARBA00004138"/>
    </source>
</evidence>
<feature type="compositionally biased region" description="Low complexity" evidence="12">
    <location>
        <begin position="213"/>
        <end position="253"/>
    </location>
</feature>
<name>A0ABR1AGQ9_POLSC</name>
<evidence type="ECO:0000256" key="9">
    <source>
        <dbReference type="ARBA" id="ARBA00023273"/>
    </source>
</evidence>
<feature type="region of interest" description="Disordered" evidence="12">
    <location>
        <begin position="436"/>
        <end position="459"/>
    </location>
</feature>
<feature type="compositionally biased region" description="Basic and acidic residues" evidence="12">
    <location>
        <begin position="367"/>
        <end position="409"/>
    </location>
</feature>
<feature type="compositionally biased region" description="Basic residues" evidence="12">
    <location>
        <begin position="257"/>
        <end position="276"/>
    </location>
</feature>
<evidence type="ECO:0000256" key="7">
    <source>
        <dbReference type="ARBA" id="ARBA00023187"/>
    </source>
</evidence>
<dbReference type="InterPro" id="IPR015943">
    <property type="entry name" value="WD40/YVTN_repeat-like_dom_sf"/>
</dbReference>
<dbReference type="InterPro" id="IPR022209">
    <property type="entry name" value="CWC25"/>
</dbReference>
<evidence type="ECO:0000256" key="5">
    <source>
        <dbReference type="ARBA" id="ARBA00023054"/>
    </source>
</evidence>
<evidence type="ECO:0008006" key="17">
    <source>
        <dbReference type="Google" id="ProtNLM"/>
    </source>
</evidence>
<dbReference type="Pfam" id="PF00400">
    <property type="entry name" value="WD40"/>
    <property type="match status" value="2"/>
</dbReference>
<feature type="region of interest" description="Disordered" evidence="12">
    <location>
        <begin position="182"/>
        <end position="424"/>
    </location>
</feature>
<feature type="domain" description="IFT80 second beta-propeller" evidence="13">
    <location>
        <begin position="768"/>
        <end position="1055"/>
    </location>
</feature>
<feature type="compositionally biased region" description="Basic residues" evidence="12">
    <location>
        <begin position="202"/>
        <end position="212"/>
    </location>
</feature>
<evidence type="ECO:0000259" key="13">
    <source>
        <dbReference type="Pfam" id="PF23335"/>
    </source>
</evidence>
<keyword evidence="10" id="KW-0853">WD repeat</keyword>
<comment type="subcellular location">
    <subcellularLocation>
        <location evidence="2">Cell projection</location>
        <location evidence="2">Cilium</location>
    </subcellularLocation>
    <subcellularLocation>
        <location evidence="1">Nucleus</location>
    </subcellularLocation>
</comment>
<evidence type="ECO:0000256" key="3">
    <source>
        <dbReference type="ARBA" id="ARBA00022664"/>
    </source>
</evidence>
<feature type="compositionally biased region" description="Basic and acidic residues" evidence="12">
    <location>
        <begin position="1"/>
        <end position="20"/>
    </location>
</feature>
<dbReference type="InterPro" id="IPR056157">
    <property type="entry name" value="TPR_IFT80_172_dom"/>
</dbReference>
<gene>
    <name evidence="15" type="ORF">RUM44_003481</name>
</gene>
<keyword evidence="16" id="KW-1185">Reference proteome</keyword>
<dbReference type="InterPro" id="IPR036322">
    <property type="entry name" value="WD40_repeat_dom_sf"/>
</dbReference>
<dbReference type="PANTHER" id="PTHR24098:SF0">
    <property type="entry name" value="OUTER SEGMENT 5"/>
    <property type="match status" value="1"/>
</dbReference>
<dbReference type="Pfam" id="PF12542">
    <property type="entry name" value="CWC25"/>
    <property type="match status" value="1"/>
</dbReference>
<evidence type="ECO:0000313" key="15">
    <source>
        <dbReference type="EMBL" id="KAK6619099.1"/>
    </source>
</evidence>
<evidence type="ECO:0000256" key="12">
    <source>
        <dbReference type="SAM" id="MobiDB-lite"/>
    </source>
</evidence>
<dbReference type="SMART" id="SM00320">
    <property type="entry name" value="WD40"/>
    <property type="match status" value="4"/>
</dbReference>
<evidence type="ECO:0000256" key="4">
    <source>
        <dbReference type="ARBA" id="ARBA00022728"/>
    </source>
</evidence>
<accession>A0ABR1AGQ9</accession>
<keyword evidence="7" id="KW-0508">mRNA splicing</keyword>
<keyword evidence="9" id="KW-0966">Cell projection</keyword>
<dbReference type="PANTHER" id="PTHR24098">
    <property type="entry name" value="OUTER SEGMENT 5"/>
    <property type="match status" value="1"/>
</dbReference>
<dbReference type="Pfam" id="PF23387">
    <property type="entry name" value="TPR_IFT80_172"/>
    <property type="match status" value="1"/>
</dbReference>
<reference evidence="15 16" key="1">
    <citation type="submission" date="2023-09" db="EMBL/GenBank/DDBJ databases">
        <title>Genomes of two closely related lineages of the louse Polyplax serrata with different host specificities.</title>
        <authorList>
            <person name="Martinu J."/>
            <person name="Tarabai H."/>
            <person name="Stefka J."/>
            <person name="Hypsa V."/>
        </authorList>
    </citation>
    <scope>NUCLEOTIDE SEQUENCE [LARGE SCALE GENOMIC DNA]</scope>
    <source>
        <strain evidence="15">98ZLc_SE</strain>
    </source>
</reference>
<keyword evidence="4" id="KW-0747">Spliceosome</keyword>
<comment type="caution">
    <text evidence="15">The sequence shown here is derived from an EMBL/GenBank/DDBJ whole genome shotgun (WGS) entry which is preliminary data.</text>
</comment>
<dbReference type="Pfam" id="PF23335">
    <property type="entry name" value="Beta-prop_IFT80_2nd"/>
    <property type="match status" value="1"/>
</dbReference>
<dbReference type="SUPFAM" id="SSF50978">
    <property type="entry name" value="WD40 repeat-like"/>
    <property type="match status" value="2"/>
</dbReference>
<feature type="compositionally biased region" description="Low complexity" evidence="12">
    <location>
        <begin position="317"/>
        <end position="337"/>
    </location>
</feature>
<organism evidence="15 16">
    <name type="scientific">Polyplax serrata</name>
    <name type="common">Common mouse louse</name>
    <dbReference type="NCBI Taxonomy" id="468196"/>
    <lineage>
        <taxon>Eukaryota</taxon>
        <taxon>Metazoa</taxon>
        <taxon>Ecdysozoa</taxon>
        <taxon>Arthropoda</taxon>
        <taxon>Hexapoda</taxon>
        <taxon>Insecta</taxon>
        <taxon>Pterygota</taxon>
        <taxon>Neoptera</taxon>
        <taxon>Paraneoptera</taxon>
        <taxon>Psocodea</taxon>
        <taxon>Troctomorpha</taxon>
        <taxon>Phthiraptera</taxon>
        <taxon>Anoplura</taxon>
        <taxon>Polyplacidae</taxon>
        <taxon>Polyplax</taxon>
    </lineage>
</organism>
<evidence type="ECO:0000259" key="14">
    <source>
        <dbReference type="Pfam" id="PF23387"/>
    </source>
</evidence>
<keyword evidence="6" id="KW-0969">Cilium</keyword>
<evidence type="ECO:0000256" key="11">
    <source>
        <dbReference type="SAM" id="Coils"/>
    </source>
</evidence>
<evidence type="ECO:0000313" key="16">
    <source>
        <dbReference type="Proteomes" id="UP001359485"/>
    </source>
</evidence>
<dbReference type="Gene3D" id="1.25.40.470">
    <property type="match status" value="1"/>
</dbReference>
<dbReference type="InterPro" id="IPR056456">
    <property type="entry name" value="Beta-prop_IFT80_2nd"/>
</dbReference>
<feature type="compositionally biased region" description="Basic and acidic residues" evidence="12">
    <location>
        <begin position="187"/>
        <end position="201"/>
    </location>
</feature>
<dbReference type="Gene3D" id="2.130.10.10">
    <property type="entry name" value="YVTN repeat-like/Quinoprotein amine dehydrogenase"/>
    <property type="match status" value="1"/>
</dbReference>
<feature type="coiled-coil region" evidence="11">
    <location>
        <begin position="131"/>
        <end position="179"/>
    </location>
</feature>
<feature type="region of interest" description="Disordered" evidence="12">
    <location>
        <begin position="1"/>
        <end position="29"/>
    </location>
</feature>
<feature type="compositionally biased region" description="Basic residues" evidence="12">
    <location>
        <begin position="294"/>
        <end position="316"/>
    </location>
</feature>
<dbReference type="InterPro" id="IPR001680">
    <property type="entry name" value="WD40_rpt"/>
</dbReference>
<keyword evidence="8" id="KW-0539">Nucleus</keyword>
<sequence length="1236" mass="140670">MDDSERRKVTELLKEMRGQNEEGGSQTTGEGVRLNWMYKTGPDLINREDYLLGKSIDKSFESLNNAVSNDTCLGRTGEQSNVPKRILERTDNRDQVDIAKKILEDPLYAIKQKELEARKKLLNNPVKLKQIKQMIMERAKMQNAKKKQKKKKRRKEFTMEELDKTIIKLLKKFNEKEKKKALHKVTHFHDSDKISTKDKKNNKLSGKVRKRPSTSSSAFSSSLSSSSSSSSKSSSLSPSTNDSDSESDSSSSERNSKRDRKRRRKLKVQAKQKKKMKVQESSTSDSSEDTQRKIQSKKNDKAKKSKKFKKSSKKVSHSSSSSSSKCTSSTESSSASSDEIEHKDKRHPHRKSKSESKSEQSTSQNNSKRERSRRNNQDKTTDRNLKESNRRNYDRKCSKYDSSDTEKPRKSYGLMMPDGSKPVIGHRETVKKYEKPVETKTKYVPPPKSKPLSKKEQEKKLKEMIRDAKERKKDREKNIADHRKLAAEEEKLETFDEDFVRDDHVLMRWTTHSNESIKICDLPEDLYPTEMHWFPKIMSAGRKPSDLLLITSADGKFHLLHKNGRFEKSVEAHKGAALVGQWSYDGAGILTAGEDGQAKIWSRSGMLRSTIAQEDSPIYAAVWGPDSNQVLLAQGKTLIIKPLTPNTRPTRWKAHDGLILKVAWNQKNNLIVSGGEDCKYKVWDALGRQLYSSAPAEYPITSLAWAPGGEVFVVGSFNTLKLCDKIGWSHSLDKPNSGSIYALSWSLDGTQLAGACSNGSIIFAHILERRIEWKNYEVMQTSRKSITVRDVLTEVADKLEFSGRVAKMALEHNHLIVTTPNQCHIYNTSNWNTPFIFDLKEGPTNLIVLSYKHFALLERSHINIYSYEGKLLCSPKVPGLQIDTIDSTGISLSGDTLAILDQNDDKCIHLLDISSSRQATSLAPVQHVLGVMSAALNQSQGTQERQLAFTDRNRDAYICFVYGHEYRKISKLGVMIQTLSWNPEVNMLAGLQDSTLTIWLYPTALYIDKQLLRKCSIVKDLSEYGRSLTLINFISNQINMRRLDGALISCSVVPYCEVLHGFVASNKWDDARRICRFVNDEMLWACLACMSCHLKNLETAEEAYAAINEFDKVAYIQHIKQLSFGPSQNAHLALLCGNRKEAENIFLLNGLIFRAISVHLDLHNWNRALELALKHRTHVDTVLYARRCYLETFGKSETNEKFLQYEKEVEINPDKIKQKIEMEYAKEKDKSNSVTL</sequence>
<protein>
    <recommendedName>
        <fullName evidence="17">WD repeat-containing protein 55 homolog</fullName>
    </recommendedName>
</protein>
<proteinExistence type="predicted"/>
<evidence type="ECO:0000256" key="8">
    <source>
        <dbReference type="ARBA" id="ARBA00023242"/>
    </source>
</evidence>
<keyword evidence="5 11" id="KW-0175">Coiled coil</keyword>
<evidence type="ECO:0000256" key="6">
    <source>
        <dbReference type="ARBA" id="ARBA00023069"/>
    </source>
</evidence>
<dbReference type="EMBL" id="JAWJWF010000049">
    <property type="protein sequence ID" value="KAK6619099.1"/>
    <property type="molecule type" value="Genomic_DNA"/>
</dbReference>
<evidence type="ECO:0000256" key="10">
    <source>
        <dbReference type="PROSITE-ProRule" id="PRU00221"/>
    </source>
</evidence>
<keyword evidence="3" id="KW-0507">mRNA processing</keyword>
<feature type="repeat" description="WD" evidence="10">
    <location>
        <begin position="652"/>
        <end position="684"/>
    </location>
</feature>
<feature type="domain" description="IFT80/172/WDR35 TPR" evidence="14">
    <location>
        <begin position="1083"/>
        <end position="1228"/>
    </location>
</feature>
<dbReference type="PROSITE" id="PS50082">
    <property type="entry name" value="WD_REPEATS_2"/>
    <property type="match status" value="2"/>
</dbReference>
<dbReference type="PROSITE" id="PS50294">
    <property type="entry name" value="WD_REPEATS_REGION"/>
    <property type="match status" value="1"/>
</dbReference>
<dbReference type="Proteomes" id="UP001359485">
    <property type="component" value="Unassembled WGS sequence"/>
</dbReference>
<evidence type="ECO:0000256" key="1">
    <source>
        <dbReference type="ARBA" id="ARBA00004123"/>
    </source>
</evidence>